<protein>
    <submittedName>
        <fullName evidence="1">Zinc-binding dehydrogenase</fullName>
    </submittedName>
</protein>
<reference evidence="1" key="1">
    <citation type="submission" date="2022-10" db="EMBL/GenBank/DDBJ databases">
        <title>Rhodococcus ferula Z13 complete genome.</title>
        <authorList>
            <person name="Long X."/>
            <person name="Zang M."/>
        </authorList>
    </citation>
    <scope>NUCLEOTIDE SEQUENCE</scope>
    <source>
        <strain evidence="1">Z13</strain>
    </source>
</reference>
<proteinExistence type="predicted"/>
<evidence type="ECO:0000313" key="2">
    <source>
        <dbReference type="Proteomes" id="UP001156484"/>
    </source>
</evidence>
<organism evidence="1 2">
    <name type="scientific">Rhodococcus sacchari</name>
    <dbReference type="NCBI Taxonomy" id="2962047"/>
    <lineage>
        <taxon>Bacteria</taxon>
        <taxon>Bacillati</taxon>
        <taxon>Actinomycetota</taxon>
        <taxon>Actinomycetes</taxon>
        <taxon>Mycobacteriales</taxon>
        <taxon>Nocardiaceae</taxon>
        <taxon>Rhodococcus</taxon>
    </lineage>
</organism>
<dbReference type="EMBL" id="CP107551">
    <property type="protein sequence ID" value="UYP20237.1"/>
    <property type="molecule type" value="Genomic_DNA"/>
</dbReference>
<keyword evidence="2" id="KW-1185">Reference proteome</keyword>
<accession>A0ACD4DJL1</accession>
<dbReference type="Proteomes" id="UP001156484">
    <property type="component" value="Chromosome"/>
</dbReference>
<evidence type="ECO:0000313" key="1">
    <source>
        <dbReference type="EMBL" id="UYP20237.1"/>
    </source>
</evidence>
<gene>
    <name evidence="1" type="ORF">OED52_06810</name>
</gene>
<name>A0ACD4DJL1_9NOCA</name>
<sequence>MRRAVIARPGVVDVVDAPVPSITDSQVLVRIVRFSPYGTDIEIAAAREPRYLRSSYPIGFGVDFAGVVERVGAAVENWTVGDRVTATGLPTCGKCRMCLAGRTNLCRGFIAGEFPRQEVAQEYIAVEAAHLTRIPDGVDLDDAAMLSGVMTAVNGFDLVRTEKDEDCVVIGLGAMGLAAVAVAVALGCRVVGVGVGEENRRMARELGCHEIVDVPERNFPIRDAVHELLPDGPSVVYESTCSDWGIAQSFAVCGYGGRVALLGGGEVPVDGWALIERELTVVGVRAAPNKDKSLQLLAQGSVDLKPTIARRITLEELPEVFDGWINRTPDRVRGRVMVDVANG</sequence>